<accession>V5SFT9</accession>
<feature type="domain" description="Sulphur oxidation protein SoxZ" evidence="1">
    <location>
        <begin position="10"/>
        <end position="98"/>
    </location>
</feature>
<protein>
    <submittedName>
        <fullName evidence="2">Sulfur oxidation protein</fullName>
    </submittedName>
</protein>
<name>V5SFT9_9HYPH</name>
<dbReference type="InterPro" id="IPR030995">
    <property type="entry name" value="SoxZ"/>
</dbReference>
<keyword evidence="3" id="KW-1185">Reference proteome</keyword>
<dbReference type="PATRIC" id="fig|1029756.8.peg.2403"/>
<proteinExistence type="predicted"/>
<dbReference type="Pfam" id="PF08770">
    <property type="entry name" value="SoxZ"/>
    <property type="match status" value="1"/>
</dbReference>
<sequence length="109" mass="11946">MMSPSKPRVRLPETAAVGDIIEIRALITHVMETGNRTDAEGRRVARNIIHTVTAHFEGDLVFKAELGPGISANPFLAFHMKVPGSGELRVAWHDDDGGITIERYQLTVA</sequence>
<dbReference type="InterPro" id="IPR013783">
    <property type="entry name" value="Ig-like_fold"/>
</dbReference>
<dbReference type="InterPro" id="IPR014880">
    <property type="entry name" value="SoxZ_dom"/>
</dbReference>
<dbReference type="KEGG" id="hni:W911_11580"/>
<dbReference type="Gene3D" id="2.60.40.10">
    <property type="entry name" value="Immunoglobulins"/>
    <property type="match status" value="1"/>
</dbReference>
<dbReference type="InterPro" id="IPR014756">
    <property type="entry name" value="Ig_E-set"/>
</dbReference>
<dbReference type="STRING" id="1029756.W911_11580"/>
<dbReference type="NCBIfam" id="TIGR04490">
    <property type="entry name" value="SoxZ_true"/>
    <property type="match status" value="1"/>
</dbReference>
<dbReference type="Proteomes" id="UP000018542">
    <property type="component" value="Chromosome"/>
</dbReference>
<evidence type="ECO:0000313" key="3">
    <source>
        <dbReference type="Proteomes" id="UP000018542"/>
    </source>
</evidence>
<dbReference type="HOGENOM" id="CLU_172621_0_1_5"/>
<organism evidence="2 3">
    <name type="scientific">Hyphomicrobium nitrativorans NL23</name>
    <dbReference type="NCBI Taxonomy" id="1029756"/>
    <lineage>
        <taxon>Bacteria</taxon>
        <taxon>Pseudomonadati</taxon>
        <taxon>Pseudomonadota</taxon>
        <taxon>Alphaproteobacteria</taxon>
        <taxon>Hyphomicrobiales</taxon>
        <taxon>Hyphomicrobiaceae</taxon>
        <taxon>Hyphomicrobium</taxon>
    </lineage>
</organism>
<evidence type="ECO:0000259" key="1">
    <source>
        <dbReference type="Pfam" id="PF08770"/>
    </source>
</evidence>
<gene>
    <name evidence="2" type="ORF">W911_11580</name>
</gene>
<dbReference type="EMBL" id="CP006912">
    <property type="protein sequence ID" value="AHB48900.1"/>
    <property type="molecule type" value="Genomic_DNA"/>
</dbReference>
<dbReference type="SUPFAM" id="SSF81296">
    <property type="entry name" value="E set domains"/>
    <property type="match status" value="1"/>
</dbReference>
<reference evidence="2 3" key="1">
    <citation type="journal article" date="2014" name="Genome Announc.">
        <title>Complete Genome Sequence of Hyphomicrobium nitrativorans Strain NL23, a Denitrifying Bacterium Isolated from Biofilm of a Methanol-Fed Denitrification System Treating Seawater at the Montreal Biodome.</title>
        <authorList>
            <person name="Martineau C."/>
            <person name="Villeneuve C."/>
            <person name="Mauffrey F."/>
            <person name="Villemur R."/>
        </authorList>
    </citation>
    <scope>NUCLEOTIDE SEQUENCE [LARGE SCALE GENOMIC DNA]</scope>
    <source>
        <strain evidence="2">NL23</strain>
    </source>
</reference>
<dbReference type="RefSeq" id="WP_023787660.1">
    <property type="nucleotide sequence ID" value="NC_022997.1"/>
</dbReference>
<evidence type="ECO:0000313" key="2">
    <source>
        <dbReference type="EMBL" id="AHB48900.1"/>
    </source>
</evidence>
<dbReference type="AlphaFoldDB" id="V5SFT9"/>